<reference evidence="1 2" key="1">
    <citation type="submission" date="2019-09" db="EMBL/GenBank/DDBJ databases">
        <title>Hydrogenophaga aromatica sp. nov., isolated from a para-xylene-degrading enrichment culture.</title>
        <authorList>
            <person name="Tancsics A."/>
            <person name="Banerjee S."/>
        </authorList>
    </citation>
    <scope>NUCLEOTIDE SEQUENCE [LARGE SCALE GENOMIC DNA]</scope>
    <source>
        <strain evidence="1 2">D2P1</strain>
    </source>
</reference>
<dbReference type="Proteomes" id="UP000545507">
    <property type="component" value="Unassembled WGS sequence"/>
</dbReference>
<dbReference type="EMBL" id="VYGV01000005">
    <property type="protein sequence ID" value="NWF44442.1"/>
    <property type="molecule type" value="Genomic_DNA"/>
</dbReference>
<dbReference type="RefSeq" id="WP_177133625.1">
    <property type="nucleotide sequence ID" value="NZ_VYGV01000005.1"/>
</dbReference>
<organism evidence="1 2">
    <name type="scientific">Hydrogenophaga aromaticivorans</name>
    <dbReference type="NCBI Taxonomy" id="2610898"/>
    <lineage>
        <taxon>Bacteria</taxon>
        <taxon>Pseudomonadati</taxon>
        <taxon>Pseudomonadota</taxon>
        <taxon>Betaproteobacteria</taxon>
        <taxon>Burkholderiales</taxon>
        <taxon>Comamonadaceae</taxon>
        <taxon>Hydrogenophaga</taxon>
    </lineage>
</organism>
<dbReference type="AlphaFoldDB" id="A0A7Y8KWE6"/>
<evidence type="ECO:0000313" key="2">
    <source>
        <dbReference type="Proteomes" id="UP000545507"/>
    </source>
</evidence>
<gene>
    <name evidence="1" type="ORF">F3K02_04125</name>
</gene>
<comment type="caution">
    <text evidence="1">The sequence shown here is derived from an EMBL/GenBank/DDBJ whole genome shotgun (WGS) entry which is preliminary data.</text>
</comment>
<evidence type="ECO:0000313" key="1">
    <source>
        <dbReference type="EMBL" id="NWF44442.1"/>
    </source>
</evidence>
<keyword evidence="2" id="KW-1185">Reference proteome</keyword>
<sequence length="98" mass="10672">MNTPNQQAKFLNLTPALVDTESAVLIVNPDATLSQRASLAWTMAYENLNILEASQSAHGDDPGNDKAMLCVAIERMHQLTTLLADVHERTRALERGAA</sequence>
<accession>A0A7Y8KWE6</accession>
<protein>
    <submittedName>
        <fullName evidence="1">Uncharacterized protein</fullName>
    </submittedName>
</protein>
<name>A0A7Y8KWE6_9BURK</name>
<proteinExistence type="predicted"/>